<keyword evidence="2" id="KW-1185">Reference proteome</keyword>
<organism evidence="1 2">
    <name type="scientific">Leptotrombidium deliense</name>
    <dbReference type="NCBI Taxonomy" id="299467"/>
    <lineage>
        <taxon>Eukaryota</taxon>
        <taxon>Metazoa</taxon>
        <taxon>Ecdysozoa</taxon>
        <taxon>Arthropoda</taxon>
        <taxon>Chelicerata</taxon>
        <taxon>Arachnida</taxon>
        <taxon>Acari</taxon>
        <taxon>Acariformes</taxon>
        <taxon>Trombidiformes</taxon>
        <taxon>Prostigmata</taxon>
        <taxon>Anystina</taxon>
        <taxon>Parasitengona</taxon>
        <taxon>Trombiculoidea</taxon>
        <taxon>Trombiculidae</taxon>
        <taxon>Leptotrombidium</taxon>
    </lineage>
</organism>
<dbReference type="EMBL" id="NCKV01004244">
    <property type="protein sequence ID" value="RWS24935.1"/>
    <property type="molecule type" value="Genomic_DNA"/>
</dbReference>
<evidence type="ECO:0000313" key="2">
    <source>
        <dbReference type="Proteomes" id="UP000288716"/>
    </source>
</evidence>
<protein>
    <submittedName>
        <fullName evidence="1">Pancreatic triacylglycerol lipase-like protein</fullName>
    </submittedName>
</protein>
<comment type="caution">
    <text evidence="1">The sequence shown here is derived from an EMBL/GenBank/DDBJ whole genome shotgun (WGS) entry which is preliminary data.</text>
</comment>
<dbReference type="VEuPathDB" id="VectorBase:LDEU007105"/>
<dbReference type="STRING" id="299467.A0A443SC00"/>
<reference evidence="1 2" key="1">
    <citation type="journal article" date="2018" name="Gigascience">
        <title>Genomes of trombidid mites reveal novel predicted allergens and laterally-transferred genes associated with secondary metabolism.</title>
        <authorList>
            <person name="Dong X."/>
            <person name="Chaisiri K."/>
            <person name="Xia D."/>
            <person name="Armstrong S.D."/>
            <person name="Fang Y."/>
            <person name="Donnelly M.J."/>
            <person name="Kadowaki T."/>
            <person name="McGarry J.W."/>
            <person name="Darby A.C."/>
            <person name="Makepeace B.L."/>
        </authorList>
    </citation>
    <scope>NUCLEOTIDE SEQUENCE [LARGE SCALE GENOMIC DNA]</scope>
    <source>
        <strain evidence="1">UoL-UT</strain>
    </source>
</reference>
<name>A0A443SC00_9ACAR</name>
<dbReference type="Proteomes" id="UP000288716">
    <property type="component" value="Unassembled WGS sequence"/>
</dbReference>
<sequence>MTDIKGHSDQYLDGTDDYAVINSVISSMKQWHSLKHKKLLNRHRAVRSLKVRRRIRRDEEEVCYENFGCFRDEGPFDYLDTLPASPEVIGTSFTLYTRENPKSGEQLDYNDAI</sequence>
<gene>
    <name evidence="1" type="ORF">B4U80_00818</name>
</gene>
<dbReference type="AlphaFoldDB" id="A0A443SC00"/>
<proteinExistence type="predicted"/>
<dbReference type="OrthoDB" id="6422033at2759"/>
<dbReference type="Gene3D" id="3.40.50.1820">
    <property type="entry name" value="alpha/beta hydrolase"/>
    <property type="match status" value="1"/>
</dbReference>
<accession>A0A443SC00</accession>
<evidence type="ECO:0000313" key="1">
    <source>
        <dbReference type="EMBL" id="RWS24935.1"/>
    </source>
</evidence>
<dbReference type="InterPro" id="IPR029058">
    <property type="entry name" value="AB_hydrolase_fold"/>
</dbReference>
<feature type="non-terminal residue" evidence="1">
    <location>
        <position position="113"/>
    </location>
</feature>